<dbReference type="InterPro" id="IPR029058">
    <property type="entry name" value="AB_hydrolase_fold"/>
</dbReference>
<dbReference type="Gene3D" id="3.40.50.1820">
    <property type="entry name" value="alpha/beta hydrolase"/>
    <property type="match status" value="1"/>
</dbReference>
<organism evidence="1 2">
    <name type="scientific">Gordonia phage Jojo24</name>
    <dbReference type="NCBI Taxonomy" id="2859476"/>
    <lineage>
        <taxon>Viruses</taxon>
        <taxon>Duplodnaviria</taxon>
        <taxon>Heunggongvirae</taxon>
        <taxon>Uroviricota</taxon>
        <taxon>Caudoviricetes</taxon>
        <taxon>Santhisvirus</taxon>
        <taxon>Santhisvirus jojo24</taxon>
    </lineage>
</organism>
<reference evidence="1 2" key="1">
    <citation type="submission" date="2021-05" db="EMBL/GenBank/DDBJ databases">
        <authorList>
            <person name="Baker S."/>
            <person name="Berry C."/>
            <person name="Boyle S."/>
            <person name="Bradley W."/>
            <person name="Brown D."/>
            <person name="Doyle R."/>
            <person name="Edwards M."/>
            <person name="Filijan P."/>
            <person name="Harvey R."/>
            <person name="Hernandez-Ramos J."/>
            <person name="Huynh R."/>
            <person name="Keppelmann E."/>
            <person name="Mahoney J."/>
            <person name="Matthiesen J."/>
            <person name="Naquin D."/>
            <person name="Pearson A."/>
            <person name="Ramirez R.F."/>
            <person name="Rementeria N."/>
            <person name="Singleton Z."/>
            <person name="Smith K."/>
            <person name="Statley K."/>
            <person name="Thomas T."/>
            <person name="Trautner M."/>
            <person name="Vakili B."/>
            <person name="Austen M."/>
            <person name="Brown E."/>
            <person name="Edwards A."/>
            <person name="Garibay O.J."/>
            <person name="Goodwin S."/>
            <person name="Hlaing E."/>
            <person name="Hyndman S."/>
            <person name="Marchetti N."/>
            <person name="Marshall-Inman S."/>
            <person name="Mathis R."/>
            <person name="Medina L."/>
            <person name="Nicacio B."/>
            <person name="Park J."/>
            <person name="Sabanal H."/>
            <person name="Sheldon M."/>
            <person name="Solis K."/>
            <person name="Stargell G."/>
            <person name="Wardrop K."/>
            <person name="Yan S."/>
            <person name="Zamudio L."/>
            <person name="Schleif M.C."/>
            <person name="Hinz J.M."/>
            <person name="Davis W.B."/>
            <person name="Pollenz R.S."/>
            <person name="Garlena R.A."/>
            <person name="Russell D.A."/>
            <person name="Pope W.H."/>
            <person name="Jacobs-Sera D."/>
            <person name="Hatfull G.F."/>
        </authorList>
    </citation>
    <scope>NUCLEOTIDE SEQUENCE [LARGE SCALE GENOMIC DNA]</scope>
</reference>
<proteinExistence type="predicted"/>
<keyword evidence="2" id="KW-1185">Reference proteome</keyword>
<evidence type="ECO:0000313" key="2">
    <source>
        <dbReference type="Proteomes" id="UP000828207"/>
    </source>
</evidence>
<dbReference type="Proteomes" id="UP000828207">
    <property type="component" value="Segment"/>
</dbReference>
<accession>A0AAE7SMK4</accession>
<dbReference type="GeneID" id="80559577"/>
<gene>
    <name evidence="1" type="primary">48</name>
    <name evidence="1" type="ORF">SEA_JOJO24_48</name>
</gene>
<name>A0AAE7SMK4_9CAUD</name>
<dbReference type="EMBL" id="MZ209302">
    <property type="protein sequence ID" value="QXO13145.1"/>
    <property type="molecule type" value="Genomic_DNA"/>
</dbReference>
<dbReference type="KEGG" id="vg:80559577"/>
<dbReference type="SUPFAM" id="SSF53474">
    <property type="entry name" value="alpha/beta-Hydrolases"/>
    <property type="match status" value="1"/>
</dbReference>
<sequence length="285" mass="31114">MTTTIDLFTCRGIGEPLAGPTQLDPAIRLLTRLADQSPHDLRIEHHEIPWSATYGPVGRAGLNGAAYNRAVANGVKQVRYQDTQRAALGLRRRSSVLWGYSGGADVVGDYLAGRRSEVLDPTSIIAAGMVSDPERPANAQMLYPDRRLSGTSGIRGGRRITSSLDVPVRWVADPADVITACNINSPVRDIANLTGDMGLDLADRQRWAKTVAARLLANRNRELPNTPNWLQGDVLSVFLGAARSIAGYMGNDHVSYGVRRQSNGRTYLDNLAIWTFERILVEVTP</sequence>
<dbReference type="RefSeq" id="YP_010842775.1">
    <property type="nucleotide sequence ID" value="NC_079145.1"/>
</dbReference>
<evidence type="ECO:0000313" key="1">
    <source>
        <dbReference type="EMBL" id="QXO13145.1"/>
    </source>
</evidence>
<protein>
    <submittedName>
        <fullName evidence="1">Lysin B</fullName>
    </submittedName>
</protein>